<protein>
    <submittedName>
        <fullName evidence="2">Uncharacterized protein</fullName>
    </submittedName>
</protein>
<sequence length="142" mass="15612">MQYLFLFLPRVLIVSSVRIFIAVLGNLLYIAMVVFISAQIAMFAAQPAQAAPEEHILKNPPLLKLRQEPTSFTDLPSQRRLSGEGVGGEGTQKEFDLEIDYITNKIRNPANGQDAYDTVELRGYVGTGTSDASLCCHNPLNA</sequence>
<comment type="caution">
    <text evidence="2">The sequence shown here is derived from an EMBL/GenBank/DDBJ whole genome shotgun (WGS) entry which is preliminary data.</text>
</comment>
<dbReference type="AlphaFoldDB" id="A0A6B3NAF1"/>
<reference evidence="2" key="1">
    <citation type="submission" date="2019-11" db="EMBL/GenBank/DDBJ databases">
        <title>Genomic insights into an expanded diversity of filamentous marine cyanobacteria reveals the extraordinary biosynthetic potential of Moorea and Okeania.</title>
        <authorList>
            <person name="Ferreira Leao T."/>
            <person name="Wang M."/>
            <person name="Moss N."/>
            <person name="Da Silva R."/>
            <person name="Sanders J."/>
            <person name="Nurk S."/>
            <person name="Gurevich A."/>
            <person name="Humphrey G."/>
            <person name="Reher R."/>
            <person name="Zhu Q."/>
            <person name="Belda-Ferre P."/>
            <person name="Glukhov E."/>
            <person name="Rex R."/>
            <person name="Dorrestein P.C."/>
            <person name="Knight R."/>
            <person name="Pevzner P."/>
            <person name="Gerwick W.H."/>
            <person name="Gerwick L."/>
        </authorList>
    </citation>
    <scope>NUCLEOTIDE SEQUENCE</scope>
    <source>
        <strain evidence="2">SIO1C4</strain>
    </source>
</reference>
<keyword evidence="1" id="KW-1133">Transmembrane helix</keyword>
<organism evidence="2">
    <name type="scientific">Symploca sp. SIO1C4</name>
    <dbReference type="NCBI Taxonomy" id="2607765"/>
    <lineage>
        <taxon>Bacteria</taxon>
        <taxon>Bacillati</taxon>
        <taxon>Cyanobacteriota</taxon>
        <taxon>Cyanophyceae</taxon>
        <taxon>Coleofasciculales</taxon>
        <taxon>Coleofasciculaceae</taxon>
        <taxon>Symploca</taxon>
    </lineage>
</organism>
<feature type="transmembrane region" description="Helical" evidence="1">
    <location>
        <begin position="12"/>
        <end position="36"/>
    </location>
</feature>
<gene>
    <name evidence="2" type="ORF">F6J89_00455</name>
</gene>
<keyword evidence="1" id="KW-0812">Transmembrane</keyword>
<keyword evidence="1" id="KW-0472">Membrane</keyword>
<evidence type="ECO:0000313" key="2">
    <source>
        <dbReference type="EMBL" id="NER26168.1"/>
    </source>
</evidence>
<name>A0A6B3NAF1_9CYAN</name>
<proteinExistence type="predicted"/>
<dbReference type="EMBL" id="JAAHFQ010000005">
    <property type="protein sequence ID" value="NER26168.1"/>
    <property type="molecule type" value="Genomic_DNA"/>
</dbReference>
<accession>A0A6B3NAF1</accession>
<evidence type="ECO:0000256" key="1">
    <source>
        <dbReference type="SAM" id="Phobius"/>
    </source>
</evidence>